<gene>
    <name evidence="2" type="ORF">QBC46DRAFT_156700</name>
</gene>
<feature type="signal peptide" evidence="1">
    <location>
        <begin position="1"/>
        <end position="19"/>
    </location>
</feature>
<reference evidence="3" key="1">
    <citation type="journal article" date="2023" name="Mol. Phylogenet. Evol.">
        <title>Genome-scale phylogeny and comparative genomics of the fungal order Sordariales.</title>
        <authorList>
            <person name="Hensen N."/>
            <person name="Bonometti L."/>
            <person name="Westerberg I."/>
            <person name="Brannstrom I.O."/>
            <person name="Guillou S."/>
            <person name="Cros-Aarteil S."/>
            <person name="Calhoun S."/>
            <person name="Haridas S."/>
            <person name="Kuo A."/>
            <person name="Mondo S."/>
            <person name="Pangilinan J."/>
            <person name="Riley R."/>
            <person name="LaButti K."/>
            <person name="Andreopoulos B."/>
            <person name="Lipzen A."/>
            <person name="Chen C."/>
            <person name="Yan M."/>
            <person name="Daum C."/>
            <person name="Ng V."/>
            <person name="Clum A."/>
            <person name="Steindorff A."/>
            <person name="Ohm R.A."/>
            <person name="Martin F."/>
            <person name="Silar P."/>
            <person name="Natvig D.O."/>
            <person name="Lalanne C."/>
            <person name="Gautier V."/>
            <person name="Ament-Velasquez S.L."/>
            <person name="Kruys A."/>
            <person name="Hutchinson M.I."/>
            <person name="Powell A.J."/>
            <person name="Barry K."/>
            <person name="Miller A.N."/>
            <person name="Grigoriev I.V."/>
            <person name="Debuchy R."/>
            <person name="Gladieux P."/>
            <person name="Hiltunen Thoren M."/>
            <person name="Johannesson H."/>
        </authorList>
    </citation>
    <scope>NUCLEOTIDE SEQUENCE [LARGE SCALE GENOMIC DNA]</scope>
    <source>
        <strain evidence="3">CBS 340.73</strain>
    </source>
</reference>
<feature type="chain" id="PRO_5042911579" evidence="1">
    <location>
        <begin position="20"/>
        <end position="163"/>
    </location>
</feature>
<sequence length="163" mass="17779">MFVPKVLLVLAAAVSSTTAVAVSSHNKPNIAVNDVVNSTTAIESTTAKQAEIGCTYHAIDPNDLAMAIFRALDFCRTNGPLSNHTKYRFVEGQTMAYVCNYGGQNPCQDPQEWQDALDHTELFCGFGQSGYVYEGDWKKTYGFDDAAAGYCDNLKYPRGEAEA</sequence>
<keyword evidence="3" id="KW-1185">Reference proteome</keyword>
<keyword evidence="1" id="KW-0732">Signal</keyword>
<accession>A0AAN6NIA7</accession>
<evidence type="ECO:0000313" key="2">
    <source>
        <dbReference type="EMBL" id="KAK3944588.1"/>
    </source>
</evidence>
<dbReference type="AlphaFoldDB" id="A0AAN6NIA7"/>
<evidence type="ECO:0000313" key="3">
    <source>
        <dbReference type="Proteomes" id="UP001303473"/>
    </source>
</evidence>
<comment type="caution">
    <text evidence="2">The sequence shown here is derived from an EMBL/GenBank/DDBJ whole genome shotgun (WGS) entry which is preliminary data.</text>
</comment>
<proteinExistence type="predicted"/>
<organism evidence="2 3">
    <name type="scientific">Diplogelasinospora grovesii</name>
    <dbReference type="NCBI Taxonomy" id="303347"/>
    <lineage>
        <taxon>Eukaryota</taxon>
        <taxon>Fungi</taxon>
        <taxon>Dikarya</taxon>
        <taxon>Ascomycota</taxon>
        <taxon>Pezizomycotina</taxon>
        <taxon>Sordariomycetes</taxon>
        <taxon>Sordariomycetidae</taxon>
        <taxon>Sordariales</taxon>
        <taxon>Diplogelasinosporaceae</taxon>
        <taxon>Diplogelasinospora</taxon>
    </lineage>
</organism>
<dbReference type="EMBL" id="MU853758">
    <property type="protein sequence ID" value="KAK3944588.1"/>
    <property type="molecule type" value="Genomic_DNA"/>
</dbReference>
<evidence type="ECO:0000256" key="1">
    <source>
        <dbReference type="SAM" id="SignalP"/>
    </source>
</evidence>
<protein>
    <submittedName>
        <fullName evidence="2">Uncharacterized protein</fullName>
    </submittedName>
</protein>
<dbReference type="Proteomes" id="UP001303473">
    <property type="component" value="Unassembled WGS sequence"/>
</dbReference>
<name>A0AAN6NIA7_9PEZI</name>